<proteinExistence type="predicted"/>
<sequence>MAEYATTLLTILSNQLLLLSTTPHLSPFDIHSLSLSCRTAYYLLAASPSVHRYLDLSVTHRCKDVPRILSAPGILRSTRTLVLDNLPVTTGLLYSLITPLGWQSEIQLLSLRGCKNINEREFMSFLSYLVRPSRPEGSLKLKGVYWFSDPEATTGRFVKNSKLRLGSEWTALLKACEGIISFDTRVCQGQRHDPSFEGEEYLEPKLANIKLEGGCAGCGFTPRTNPKALPAVLVAPAPLFGRAEAACTGPDGKKLGDVLSCEDCVKERNMSTEHASNVEANAKNVQLTTAGYVHPAEVVIASHIMKALIIFGANGVMPHLRLGEVHSRTHS</sequence>
<keyword evidence="2" id="KW-1185">Reference proteome</keyword>
<organism evidence="1 2">
    <name type="scientific">Discina gigas</name>
    <dbReference type="NCBI Taxonomy" id="1032678"/>
    <lineage>
        <taxon>Eukaryota</taxon>
        <taxon>Fungi</taxon>
        <taxon>Dikarya</taxon>
        <taxon>Ascomycota</taxon>
        <taxon>Pezizomycotina</taxon>
        <taxon>Pezizomycetes</taxon>
        <taxon>Pezizales</taxon>
        <taxon>Discinaceae</taxon>
        <taxon>Discina</taxon>
    </lineage>
</organism>
<evidence type="ECO:0000313" key="1">
    <source>
        <dbReference type="EMBL" id="KAL0640401.1"/>
    </source>
</evidence>
<protein>
    <submittedName>
        <fullName evidence="1">Uncharacterized protein</fullName>
    </submittedName>
</protein>
<dbReference type="Proteomes" id="UP001447188">
    <property type="component" value="Unassembled WGS sequence"/>
</dbReference>
<gene>
    <name evidence="1" type="ORF">Q9L58_000368</name>
</gene>
<dbReference type="EMBL" id="JBBBZM010000003">
    <property type="protein sequence ID" value="KAL0640401.1"/>
    <property type="molecule type" value="Genomic_DNA"/>
</dbReference>
<name>A0ABR3GWQ2_9PEZI</name>
<evidence type="ECO:0000313" key="2">
    <source>
        <dbReference type="Proteomes" id="UP001447188"/>
    </source>
</evidence>
<accession>A0ABR3GWQ2</accession>
<reference evidence="1 2" key="1">
    <citation type="submission" date="2024-02" db="EMBL/GenBank/DDBJ databases">
        <title>Discinaceae phylogenomics.</title>
        <authorList>
            <person name="Dirks A.C."/>
            <person name="James T.Y."/>
        </authorList>
    </citation>
    <scope>NUCLEOTIDE SEQUENCE [LARGE SCALE GENOMIC DNA]</scope>
    <source>
        <strain evidence="1 2">ACD0624</strain>
    </source>
</reference>
<comment type="caution">
    <text evidence="1">The sequence shown here is derived from an EMBL/GenBank/DDBJ whole genome shotgun (WGS) entry which is preliminary data.</text>
</comment>